<accession>R4T4B4</accession>
<dbReference type="PATRIC" id="fig|1156913.3.peg.4760"/>
<dbReference type="GO" id="GO:0016791">
    <property type="term" value="F:phosphatase activity"/>
    <property type="evidence" value="ECO:0007669"/>
    <property type="project" value="TreeGrafter"/>
</dbReference>
<name>R4T4B4_9PSEU</name>
<organism evidence="2 3">
    <name type="scientific">Amycolatopsis keratiniphila</name>
    <dbReference type="NCBI Taxonomy" id="129921"/>
    <lineage>
        <taxon>Bacteria</taxon>
        <taxon>Bacillati</taxon>
        <taxon>Actinomycetota</taxon>
        <taxon>Actinomycetes</taxon>
        <taxon>Pseudonocardiales</taxon>
        <taxon>Pseudonocardiaceae</taxon>
        <taxon>Amycolatopsis</taxon>
        <taxon>Amycolatopsis japonica group</taxon>
    </lineage>
</organism>
<dbReference type="Pfam" id="PF00149">
    <property type="entry name" value="Metallophos"/>
    <property type="match status" value="1"/>
</dbReference>
<feature type="domain" description="Calcineurin-like phosphoesterase" evidence="1">
    <location>
        <begin position="3"/>
        <end position="163"/>
    </location>
</feature>
<dbReference type="KEGG" id="aoi:AORI_4682"/>
<dbReference type="GO" id="GO:0005737">
    <property type="term" value="C:cytoplasm"/>
    <property type="evidence" value="ECO:0007669"/>
    <property type="project" value="TreeGrafter"/>
</dbReference>
<dbReference type="Proteomes" id="UP000013968">
    <property type="component" value="Chromosome"/>
</dbReference>
<dbReference type="Gene3D" id="3.60.21.10">
    <property type="match status" value="1"/>
</dbReference>
<dbReference type="InterPro" id="IPR029052">
    <property type="entry name" value="Metallo-depent_PP-like"/>
</dbReference>
<dbReference type="EMBL" id="CP003410">
    <property type="protein sequence ID" value="AGM07266.1"/>
    <property type="molecule type" value="Genomic_DNA"/>
</dbReference>
<evidence type="ECO:0000259" key="1">
    <source>
        <dbReference type="Pfam" id="PF00149"/>
    </source>
</evidence>
<dbReference type="InterPro" id="IPR050126">
    <property type="entry name" value="Ap4A_hydrolase"/>
</dbReference>
<keyword evidence="3" id="KW-1185">Reference proteome</keyword>
<proteinExistence type="predicted"/>
<dbReference type="GO" id="GO:0110154">
    <property type="term" value="P:RNA decapping"/>
    <property type="evidence" value="ECO:0007669"/>
    <property type="project" value="TreeGrafter"/>
</dbReference>
<evidence type="ECO:0000313" key="2">
    <source>
        <dbReference type="EMBL" id="AGM07266.1"/>
    </source>
</evidence>
<dbReference type="SUPFAM" id="SSF56300">
    <property type="entry name" value="Metallo-dependent phosphatases"/>
    <property type="match status" value="1"/>
</dbReference>
<reference evidence="2 3" key="1">
    <citation type="journal article" date="2013" name="BMC Genomics">
        <title>ContigScape: a Cytoscape plugin facilitating microbial genome gap closing.</title>
        <authorList>
            <person name="Tang B."/>
            <person name="Wang Q."/>
            <person name="Yang M."/>
            <person name="Xie F."/>
            <person name="Zhu Y."/>
            <person name="Zhuo Y."/>
            <person name="Wang S."/>
            <person name="Gao H."/>
            <person name="Ding X."/>
            <person name="Zhang L."/>
            <person name="Zhao G."/>
            <person name="Zheng H."/>
        </authorList>
    </citation>
    <scope>NUCLEOTIDE SEQUENCE [LARGE SCALE GENOMIC DNA]</scope>
    <source>
        <strain evidence="2 3">HCCB10007</strain>
    </source>
</reference>
<dbReference type="PANTHER" id="PTHR42850">
    <property type="entry name" value="METALLOPHOSPHOESTERASE"/>
    <property type="match status" value="1"/>
</dbReference>
<sequence length="271" mass="29449">MGRVAIIGDVGGHPDQLRRALAWLGATGERLPPDLTVIQVGDLVDRGPDSTGVLDIVANLLDDGRWIQLAGNHEAQYLPGGDVFWREPLAADGVARLRQWWAEGRLRVAEAVRTAEGEELLVTHAGLTLASWQRLNEPMSATEAAEILEGRPDLIWEKGAHGRDGTAGPLWAESGAALHEPWMGYRGVVPFGQIHGHSTVVRFAERTWRCTGRVRHRATVAWHDRHVHVRVGGRVFTGVDPGHGRGGAAEWRPLILDDARVTAPADAPGPT</sequence>
<gene>
    <name evidence="2" type="primary">pphA</name>
    <name evidence="2" type="ORF">AORI_4682</name>
</gene>
<dbReference type="GO" id="GO:0008803">
    <property type="term" value="F:bis(5'-nucleosyl)-tetraphosphatase (symmetrical) activity"/>
    <property type="evidence" value="ECO:0007669"/>
    <property type="project" value="TreeGrafter"/>
</dbReference>
<evidence type="ECO:0000313" key="3">
    <source>
        <dbReference type="Proteomes" id="UP000013968"/>
    </source>
</evidence>
<dbReference type="InterPro" id="IPR004843">
    <property type="entry name" value="Calcineurin-like_PHP"/>
</dbReference>
<protein>
    <submittedName>
        <fullName evidence="2">Metallophosphoesterase</fullName>
    </submittedName>
</protein>
<dbReference type="HOGENOM" id="CLU_936315_0_0_11"/>
<dbReference type="AlphaFoldDB" id="R4T4B4"/>
<dbReference type="PANTHER" id="PTHR42850:SF4">
    <property type="entry name" value="ZINC-DEPENDENT ENDOPOLYPHOSPHATASE"/>
    <property type="match status" value="1"/>
</dbReference>
<dbReference type="RefSeq" id="WP_016335014.1">
    <property type="nucleotide sequence ID" value="NC_021252.1"/>
</dbReference>